<dbReference type="EMBL" id="MU006744">
    <property type="protein sequence ID" value="KAF2622465.1"/>
    <property type="molecule type" value="Genomic_DNA"/>
</dbReference>
<reference evidence="1" key="1">
    <citation type="journal article" date="2020" name="Stud. Mycol.">
        <title>101 Dothideomycetes genomes: a test case for predicting lifestyles and emergence of pathogens.</title>
        <authorList>
            <person name="Haridas S."/>
            <person name="Albert R."/>
            <person name="Binder M."/>
            <person name="Bloem J."/>
            <person name="Labutti K."/>
            <person name="Salamov A."/>
            <person name="Andreopoulos B."/>
            <person name="Baker S."/>
            <person name="Barry K."/>
            <person name="Bills G."/>
            <person name="Bluhm B."/>
            <person name="Cannon C."/>
            <person name="Castanera R."/>
            <person name="Culley D."/>
            <person name="Daum C."/>
            <person name="Ezra D."/>
            <person name="Gonzalez J."/>
            <person name="Henrissat B."/>
            <person name="Kuo A."/>
            <person name="Liang C."/>
            <person name="Lipzen A."/>
            <person name="Lutzoni F."/>
            <person name="Magnuson J."/>
            <person name="Mondo S."/>
            <person name="Nolan M."/>
            <person name="Ohm R."/>
            <person name="Pangilinan J."/>
            <person name="Park H.-J."/>
            <person name="Ramirez L."/>
            <person name="Alfaro M."/>
            <person name="Sun H."/>
            <person name="Tritt A."/>
            <person name="Yoshinaga Y."/>
            <person name="Zwiers L.-H."/>
            <person name="Turgeon B."/>
            <person name="Goodwin S."/>
            <person name="Spatafora J."/>
            <person name="Crous P."/>
            <person name="Grigoriev I."/>
        </authorList>
    </citation>
    <scope>NUCLEOTIDE SEQUENCE</scope>
    <source>
        <strain evidence="1">CBS 525.71</strain>
    </source>
</reference>
<sequence length="161" mass="18409">MSRPRSSIPEDHLATFFDISQPRTSCTDNEIEDIRVLLSRCEHVMSPIADCNLKTFLQHFGLSHNFLDTTSGSTPASPRYCSPEVAAFMSRNASADVWPLAAYFWKCYRLFNGTIIVIHGGHTHERVCSYHRRQLCSADSTRQKCRLAILCQSLVMERRRL</sequence>
<comment type="caution">
    <text evidence="1">The sequence shown here is derived from an EMBL/GenBank/DDBJ whole genome shotgun (WGS) entry which is preliminary data.</text>
</comment>
<proteinExistence type="predicted"/>
<keyword evidence="2" id="KW-1185">Reference proteome</keyword>
<dbReference type="Proteomes" id="UP000799754">
    <property type="component" value="Unassembled WGS sequence"/>
</dbReference>
<evidence type="ECO:0000313" key="2">
    <source>
        <dbReference type="Proteomes" id="UP000799754"/>
    </source>
</evidence>
<protein>
    <submittedName>
        <fullName evidence="1">Uncharacterized protein</fullName>
    </submittedName>
</protein>
<gene>
    <name evidence="1" type="ORF">BU25DRAFT_415197</name>
</gene>
<name>A0ACB6RM44_9PLEO</name>
<accession>A0ACB6RM44</accession>
<organism evidence="1 2">
    <name type="scientific">Macroventuria anomochaeta</name>
    <dbReference type="NCBI Taxonomy" id="301207"/>
    <lineage>
        <taxon>Eukaryota</taxon>
        <taxon>Fungi</taxon>
        <taxon>Dikarya</taxon>
        <taxon>Ascomycota</taxon>
        <taxon>Pezizomycotina</taxon>
        <taxon>Dothideomycetes</taxon>
        <taxon>Pleosporomycetidae</taxon>
        <taxon>Pleosporales</taxon>
        <taxon>Pleosporineae</taxon>
        <taxon>Didymellaceae</taxon>
        <taxon>Macroventuria</taxon>
    </lineage>
</organism>
<evidence type="ECO:0000313" key="1">
    <source>
        <dbReference type="EMBL" id="KAF2622465.1"/>
    </source>
</evidence>